<sequence>MQRIQSLFFPKIWGYEIWLVSSYEGKETYNTVTKTKTKNSPLIKIIYAKEPLSVQVHPDDDFAKELENQSNGKSESWLILNKTKNAAIINGLKVNDVNLIQENLSQESLENVFNVEFIKKGDFIDIPAGKVHGVGFANSGEITLLEVQQNSDITYRLYDYNRKDNEGKPRELHISKALKVIKNNFKKPQFYFWNDNWTVQTQHFIWVIPKIPFICDKEGYLIKKVNGEYVAFFCESDSLIMPDNAYAFIMSK</sequence>
<dbReference type="GO" id="GO:0016853">
    <property type="term" value="F:isomerase activity"/>
    <property type="evidence" value="ECO:0007669"/>
    <property type="project" value="UniProtKB-KW"/>
</dbReference>
<dbReference type="InterPro" id="IPR051804">
    <property type="entry name" value="Carb_Metab_Reg_Kinase/Isom"/>
</dbReference>
<keyword evidence="3" id="KW-0413">Isomerase</keyword>
<dbReference type="SUPFAM" id="SSF51182">
    <property type="entry name" value="RmlC-like cupins"/>
    <property type="match status" value="1"/>
</dbReference>
<evidence type="ECO:0000313" key="3">
    <source>
        <dbReference type="EMBL" id="MEE3928080.1"/>
    </source>
</evidence>
<reference evidence="3" key="1">
    <citation type="submission" date="2024-01" db="EMBL/GenBank/DDBJ databases">
        <title>Genome sequence of Mycoplasma ciconiae type strain DSM 25251.</title>
        <authorList>
            <person name="Spergser J."/>
        </authorList>
    </citation>
    <scope>NUCLEOTIDE SEQUENCE [LARGE SCALE GENOMIC DNA]</scope>
    <source>
        <strain evidence="3">DSM 25251</strain>
    </source>
</reference>
<name>A0ABU7MKL9_9BACT</name>
<dbReference type="Gene3D" id="2.60.120.10">
    <property type="entry name" value="Jelly Rolls"/>
    <property type="match status" value="1"/>
</dbReference>
<keyword evidence="1" id="KW-0479">Metal-binding</keyword>
<dbReference type="InterPro" id="IPR011051">
    <property type="entry name" value="RmlC_Cupin_sf"/>
</dbReference>
<evidence type="ECO:0000313" key="4">
    <source>
        <dbReference type="Proteomes" id="UP001344817"/>
    </source>
</evidence>
<comment type="caution">
    <text evidence="3">The sequence shown here is derived from an EMBL/GenBank/DDBJ whole genome shotgun (WGS) entry which is preliminary data.</text>
</comment>
<dbReference type="CDD" id="cd07010">
    <property type="entry name" value="cupin_PMI_type_I_N_bac"/>
    <property type="match status" value="1"/>
</dbReference>
<protein>
    <submittedName>
        <fullName evidence="3">Class I mannose-6-phosphate isomerase</fullName>
    </submittedName>
</protein>
<evidence type="ECO:0000256" key="2">
    <source>
        <dbReference type="ARBA" id="ARBA00022833"/>
    </source>
</evidence>
<dbReference type="PANTHER" id="PTHR42742:SF3">
    <property type="entry name" value="FRUCTOKINASE"/>
    <property type="match status" value="1"/>
</dbReference>
<dbReference type="InterPro" id="IPR014710">
    <property type="entry name" value="RmlC-like_jellyroll"/>
</dbReference>
<evidence type="ECO:0000256" key="1">
    <source>
        <dbReference type="ARBA" id="ARBA00022723"/>
    </source>
</evidence>
<dbReference type="PANTHER" id="PTHR42742">
    <property type="entry name" value="TRANSCRIPTIONAL REPRESSOR MPRA"/>
    <property type="match status" value="1"/>
</dbReference>
<organism evidence="3 4">
    <name type="scientific">Mycoplasmopsis ciconiae</name>
    <dbReference type="NCBI Taxonomy" id="561067"/>
    <lineage>
        <taxon>Bacteria</taxon>
        <taxon>Bacillati</taxon>
        <taxon>Mycoplasmatota</taxon>
        <taxon>Mycoplasmoidales</taxon>
        <taxon>Metamycoplasmataceae</taxon>
        <taxon>Mycoplasmopsis</taxon>
    </lineage>
</organism>
<dbReference type="Proteomes" id="UP001344817">
    <property type="component" value="Unassembled WGS sequence"/>
</dbReference>
<keyword evidence="2" id="KW-0862">Zinc</keyword>
<dbReference type="RefSeq" id="WP_330500494.1">
    <property type="nucleotide sequence ID" value="NZ_JAZDWZ010000002.1"/>
</dbReference>
<proteinExistence type="predicted"/>
<accession>A0ABU7MKL9</accession>
<keyword evidence="4" id="KW-1185">Reference proteome</keyword>
<dbReference type="EMBL" id="JAZDWZ010000002">
    <property type="protein sequence ID" value="MEE3928080.1"/>
    <property type="molecule type" value="Genomic_DNA"/>
</dbReference>
<gene>
    <name evidence="3" type="ORF">V2E24_00620</name>
</gene>